<accession>A0ABU0AKJ7</accession>
<dbReference type="Pfam" id="PF11553">
    <property type="entry name" value="DUF3231"/>
    <property type="match status" value="2"/>
</dbReference>
<protein>
    <recommendedName>
        <fullName evidence="3">DUF3231 family protein</fullName>
    </recommendedName>
</protein>
<gene>
    <name evidence="1" type="ORF">J2S17_002450</name>
</gene>
<keyword evidence="2" id="KW-1185">Reference proteome</keyword>
<dbReference type="Proteomes" id="UP001238088">
    <property type="component" value="Unassembled WGS sequence"/>
</dbReference>
<organism evidence="1 2">
    <name type="scientific">Cytobacillus purgationiresistens</name>
    <dbReference type="NCBI Taxonomy" id="863449"/>
    <lineage>
        <taxon>Bacteria</taxon>
        <taxon>Bacillati</taxon>
        <taxon>Bacillota</taxon>
        <taxon>Bacilli</taxon>
        <taxon>Bacillales</taxon>
        <taxon>Bacillaceae</taxon>
        <taxon>Cytobacillus</taxon>
    </lineage>
</organism>
<name>A0ABU0AKJ7_9BACI</name>
<comment type="caution">
    <text evidence="1">The sequence shown here is derived from an EMBL/GenBank/DDBJ whole genome shotgun (WGS) entry which is preliminary data.</text>
</comment>
<dbReference type="Gene3D" id="1.20.1260.10">
    <property type="match status" value="2"/>
</dbReference>
<proteinExistence type="predicted"/>
<dbReference type="RefSeq" id="WP_307475112.1">
    <property type="nucleotide sequence ID" value="NZ_JAUSUB010000009.1"/>
</dbReference>
<dbReference type="InterPro" id="IPR021617">
    <property type="entry name" value="DUF3231"/>
</dbReference>
<dbReference type="InterPro" id="IPR012347">
    <property type="entry name" value="Ferritin-like"/>
</dbReference>
<evidence type="ECO:0000313" key="1">
    <source>
        <dbReference type="EMBL" id="MDQ0270575.1"/>
    </source>
</evidence>
<dbReference type="EMBL" id="JAUSUB010000009">
    <property type="protein sequence ID" value="MDQ0270575.1"/>
    <property type="molecule type" value="Genomic_DNA"/>
</dbReference>
<sequence>MAHTQKMSSSELSALWMTYQKKTMILRILEHLIETAEDKNAKKLMSSLWKELHPKVLEIKTLMQNEGAVVPVGFTEADVNLSAPRLFENGFDILLCRVLKEISLGLYTLHLTMSYRKDIVKLYQELTQITQKYYNNFTQYSFEKGHLPLPNYINMPKIIDFVTDKNYTKGFGLGGNKRPLNTIEFSYLFHSLQTNAVGLQLITGFAQCAQDKKVQKHMINGKDLCKNIIKKTDEVLIQNDVSSSSVSGASVTVSQASPFSEKLMMYCIYLLSNFGLGGQGFGAGFSMRDDINLIFGLYAKDTYQFIREGLKLMIERGWLEEPPKMDVNELD</sequence>
<reference evidence="1 2" key="1">
    <citation type="submission" date="2023-07" db="EMBL/GenBank/DDBJ databases">
        <title>Genomic Encyclopedia of Type Strains, Phase IV (KMG-IV): sequencing the most valuable type-strain genomes for metagenomic binning, comparative biology and taxonomic classification.</title>
        <authorList>
            <person name="Goeker M."/>
        </authorList>
    </citation>
    <scope>NUCLEOTIDE SEQUENCE [LARGE SCALE GENOMIC DNA]</scope>
    <source>
        <strain evidence="1 2">DSM 23494</strain>
    </source>
</reference>
<evidence type="ECO:0000313" key="2">
    <source>
        <dbReference type="Proteomes" id="UP001238088"/>
    </source>
</evidence>
<evidence type="ECO:0008006" key="3">
    <source>
        <dbReference type="Google" id="ProtNLM"/>
    </source>
</evidence>